<evidence type="ECO:0000313" key="2">
    <source>
        <dbReference type="EMBL" id="GIG40918.1"/>
    </source>
</evidence>
<sequence>MVHRQQIGRRTVLGMLAAAGGVAAATPSHAAPRPLPSRRSRLGLEVAGVLPVVTFEADWSAARSFDVPVALRLGGYAGARDVLTLTVTFDRRVLEVTPQAVAAADGLGWSTGAARVVETAGDAATLRVEVPRPAARARTGEGPVVLLPLRPRRLYPAENVGRVVPLTVELSRDGGRERRSRVWRAPETLTPGPVWGVEVSAAFAASTTTPTRVPTAVRVESVGPHPVPAGSLVRVETDRAVSGLAVAEATLDGVPVPLSGRLERGAVTSVLDVPVPEIAAGRVLLVHLAATAVEPVAEPAAASVRVVAAAGVAGHARATGAALAVDSAASGPRPIPPSEG</sequence>
<organism evidence="2 3">
    <name type="scientific">Cellulomonas phragmiteti</name>
    <dbReference type="NCBI Taxonomy" id="478780"/>
    <lineage>
        <taxon>Bacteria</taxon>
        <taxon>Bacillati</taxon>
        <taxon>Actinomycetota</taxon>
        <taxon>Actinomycetes</taxon>
        <taxon>Micrococcales</taxon>
        <taxon>Cellulomonadaceae</taxon>
        <taxon>Cellulomonas</taxon>
    </lineage>
</organism>
<feature type="signal peptide" evidence="1">
    <location>
        <begin position="1"/>
        <end position="30"/>
    </location>
</feature>
<gene>
    <name evidence="2" type="ORF">Cph01nite_26800</name>
</gene>
<dbReference type="PROSITE" id="PS51318">
    <property type="entry name" value="TAT"/>
    <property type="match status" value="1"/>
</dbReference>
<name>A0ABQ4DNJ8_9CELL</name>
<dbReference type="Proteomes" id="UP000614741">
    <property type="component" value="Unassembled WGS sequence"/>
</dbReference>
<evidence type="ECO:0000313" key="3">
    <source>
        <dbReference type="Proteomes" id="UP000614741"/>
    </source>
</evidence>
<protein>
    <submittedName>
        <fullName evidence="2">Uncharacterized protein</fullName>
    </submittedName>
</protein>
<keyword evidence="3" id="KW-1185">Reference proteome</keyword>
<evidence type="ECO:0000256" key="1">
    <source>
        <dbReference type="SAM" id="SignalP"/>
    </source>
</evidence>
<accession>A0ABQ4DNJ8</accession>
<comment type="caution">
    <text evidence="2">The sequence shown here is derived from an EMBL/GenBank/DDBJ whole genome shotgun (WGS) entry which is preliminary data.</text>
</comment>
<dbReference type="EMBL" id="BONP01000017">
    <property type="protein sequence ID" value="GIG40918.1"/>
    <property type="molecule type" value="Genomic_DNA"/>
</dbReference>
<keyword evidence="1" id="KW-0732">Signal</keyword>
<feature type="chain" id="PRO_5045755646" evidence="1">
    <location>
        <begin position="31"/>
        <end position="340"/>
    </location>
</feature>
<reference evidence="2 3" key="1">
    <citation type="submission" date="2021-01" db="EMBL/GenBank/DDBJ databases">
        <title>Whole genome shotgun sequence of Cellulomonas phragmiteti NBRC 110785.</title>
        <authorList>
            <person name="Komaki H."/>
            <person name="Tamura T."/>
        </authorList>
    </citation>
    <scope>NUCLEOTIDE SEQUENCE [LARGE SCALE GENOMIC DNA]</scope>
    <source>
        <strain evidence="2 3">NBRC 110785</strain>
    </source>
</reference>
<dbReference type="InterPro" id="IPR006311">
    <property type="entry name" value="TAT_signal"/>
</dbReference>
<proteinExistence type="predicted"/>
<dbReference type="RefSeq" id="WP_203675046.1">
    <property type="nucleotide sequence ID" value="NZ_BONP01000017.1"/>
</dbReference>